<dbReference type="EC" id="2.1.1.198" evidence="6"/>
<dbReference type="EMBL" id="JBHTLH010000004">
    <property type="protein sequence ID" value="MFD1123987.1"/>
    <property type="molecule type" value="Genomic_DNA"/>
</dbReference>
<evidence type="ECO:0000256" key="5">
    <source>
        <dbReference type="ARBA" id="ARBA00022691"/>
    </source>
</evidence>
<dbReference type="PANTHER" id="PTHR46111:SF1">
    <property type="entry name" value="RIBOSOMAL RNA SMALL SUBUNIT METHYLTRANSFERASE I"/>
    <property type="match status" value="1"/>
</dbReference>
<accession>A0ABW3PFF8</accession>
<dbReference type="PANTHER" id="PTHR46111">
    <property type="entry name" value="RIBOSOMAL RNA SMALL SUBUNIT METHYLTRANSFERASE I"/>
    <property type="match status" value="1"/>
</dbReference>
<dbReference type="Pfam" id="PF00590">
    <property type="entry name" value="TP_methylase"/>
    <property type="match status" value="1"/>
</dbReference>
<dbReference type="HAMAP" id="MF_01877">
    <property type="entry name" value="16SrRNA_methyltr_I"/>
    <property type="match status" value="1"/>
</dbReference>
<feature type="domain" description="Tetrapyrrole methylase" evidence="7">
    <location>
        <begin position="15"/>
        <end position="215"/>
    </location>
</feature>
<dbReference type="PROSITE" id="PS01296">
    <property type="entry name" value="RSMI"/>
    <property type="match status" value="1"/>
</dbReference>
<dbReference type="Gene3D" id="3.40.1010.10">
    <property type="entry name" value="Cobalt-precorrin-4 Transmethylase, Domain 1"/>
    <property type="match status" value="1"/>
</dbReference>
<dbReference type="Gene3D" id="3.30.950.10">
    <property type="entry name" value="Methyltransferase, Cobalt-precorrin-4 Transmethylase, Domain 2"/>
    <property type="match status" value="1"/>
</dbReference>
<keyword evidence="2 6" id="KW-0698">rRNA processing</keyword>
<evidence type="ECO:0000259" key="7">
    <source>
        <dbReference type="Pfam" id="PF00590"/>
    </source>
</evidence>
<dbReference type="CDD" id="cd11648">
    <property type="entry name" value="RsmI"/>
    <property type="match status" value="1"/>
</dbReference>
<keyword evidence="1 6" id="KW-0963">Cytoplasm</keyword>
<keyword evidence="4 6" id="KW-0808">Transferase</keyword>
<organism evidence="8 9">
    <name type="scientific">Lentilactobacillus raoultii</name>
    <dbReference type="NCBI Taxonomy" id="1987503"/>
    <lineage>
        <taxon>Bacteria</taxon>
        <taxon>Bacillati</taxon>
        <taxon>Bacillota</taxon>
        <taxon>Bacilli</taxon>
        <taxon>Lactobacillales</taxon>
        <taxon>Lactobacillaceae</taxon>
        <taxon>Lentilactobacillus</taxon>
    </lineage>
</organism>
<dbReference type="InterPro" id="IPR018063">
    <property type="entry name" value="SAM_MeTrfase_RsmI_CS"/>
</dbReference>
<dbReference type="SUPFAM" id="SSF53790">
    <property type="entry name" value="Tetrapyrrole methylase"/>
    <property type="match status" value="1"/>
</dbReference>
<keyword evidence="5 6" id="KW-0949">S-adenosyl-L-methionine</keyword>
<evidence type="ECO:0000256" key="1">
    <source>
        <dbReference type="ARBA" id="ARBA00022490"/>
    </source>
</evidence>
<evidence type="ECO:0000313" key="9">
    <source>
        <dbReference type="Proteomes" id="UP001597156"/>
    </source>
</evidence>
<dbReference type="InterPro" id="IPR008189">
    <property type="entry name" value="rRNA_ssu_MeTfrase_I"/>
</dbReference>
<keyword evidence="9" id="KW-1185">Reference proteome</keyword>
<protein>
    <recommendedName>
        <fullName evidence="6">Ribosomal RNA small subunit methyltransferase I</fullName>
        <ecNumber evidence="6">2.1.1.198</ecNumber>
    </recommendedName>
    <alternativeName>
        <fullName evidence="6">16S rRNA 2'-O-ribose C1402 methyltransferase</fullName>
    </alternativeName>
    <alternativeName>
        <fullName evidence="6">rRNA (cytidine-2'-O-)-methyltransferase RsmI</fullName>
    </alternativeName>
</protein>
<evidence type="ECO:0000256" key="2">
    <source>
        <dbReference type="ARBA" id="ARBA00022552"/>
    </source>
</evidence>
<reference evidence="9" key="1">
    <citation type="journal article" date="2019" name="Int. J. Syst. Evol. Microbiol.">
        <title>The Global Catalogue of Microorganisms (GCM) 10K type strain sequencing project: providing services to taxonomists for standard genome sequencing and annotation.</title>
        <authorList>
            <consortium name="The Broad Institute Genomics Platform"/>
            <consortium name="The Broad Institute Genome Sequencing Center for Infectious Disease"/>
            <person name="Wu L."/>
            <person name="Ma J."/>
        </authorList>
    </citation>
    <scope>NUCLEOTIDE SEQUENCE [LARGE SCALE GENOMIC DNA]</scope>
    <source>
        <strain evidence="9">CCUG 71848</strain>
    </source>
</reference>
<comment type="catalytic activity">
    <reaction evidence="6">
        <text>cytidine(1402) in 16S rRNA + S-adenosyl-L-methionine = 2'-O-methylcytidine(1402) in 16S rRNA + S-adenosyl-L-homocysteine + H(+)</text>
        <dbReference type="Rhea" id="RHEA:42924"/>
        <dbReference type="Rhea" id="RHEA-COMP:10285"/>
        <dbReference type="Rhea" id="RHEA-COMP:10286"/>
        <dbReference type="ChEBI" id="CHEBI:15378"/>
        <dbReference type="ChEBI" id="CHEBI:57856"/>
        <dbReference type="ChEBI" id="CHEBI:59789"/>
        <dbReference type="ChEBI" id="CHEBI:74495"/>
        <dbReference type="ChEBI" id="CHEBI:82748"/>
        <dbReference type="EC" id="2.1.1.198"/>
    </reaction>
</comment>
<sequence>MITQKSFDPKNKFGTLYLVPTPIGNLADMTFRAVSVMKQADLIAAEDTRNTQKLLNHFEIETKQISFHEHNTVQRIPELINRLKDGLTIAQVSDAGMPSISDPGHELVTACIKAQIPVVPLPGANAGLTALIASGISPQPFYFYGFLPRKPKDQRHELTELVDRPETLIFYEAPHRLLKTLKMLQAVLGDSRMASLCRELTKKHEEFIRGSLEQLIAWADGTTIRGEFVIIVSGNQHPVQTDQDELIANLSLSQQVDRFIEGGLPVNEAIKKVAKSHHLRKQIVYNEYHQIK</sequence>
<comment type="similarity">
    <text evidence="6">Belongs to the methyltransferase superfamily. RsmI family.</text>
</comment>
<comment type="function">
    <text evidence="6">Catalyzes the 2'-O-methylation of the ribose of cytidine 1402 (C1402) in 16S rRNA.</text>
</comment>
<dbReference type="RefSeq" id="WP_121979253.1">
    <property type="nucleotide sequence ID" value="NZ_JBHTLH010000004.1"/>
</dbReference>
<evidence type="ECO:0000256" key="6">
    <source>
        <dbReference type="HAMAP-Rule" id="MF_01877"/>
    </source>
</evidence>
<comment type="caution">
    <text evidence="8">The sequence shown here is derived from an EMBL/GenBank/DDBJ whole genome shotgun (WGS) entry which is preliminary data.</text>
</comment>
<keyword evidence="3 6" id="KW-0489">Methyltransferase</keyword>
<dbReference type="InterPro" id="IPR014776">
    <property type="entry name" value="4pyrrole_Mease_sub2"/>
</dbReference>
<dbReference type="InterPro" id="IPR014777">
    <property type="entry name" value="4pyrrole_Mease_sub1"/>
</dbReference>
<dbReference type="Proteomes" id="UP001597156">
    <property type="component" value="Unassembled WGS sequence"/>
</dbReference>
<dbReference type="InterPro" id="IPR000878">
    <property type="entry name" value="4pyrrol_Mease"/>
</dbReference>
<evidence type="ECO:0000313" key="8">
    <source>
        <dbReference type="EMBL" id="MFD1123987.1"/>
    </source>
</evidence>
<dbReference type="GO" id="GO:0032259">
    <property type="term" value="P:methylation"/>
    <property type="evidence" value="ECO:0007669"/>
    <property type="project" value="UniProtKB-KW"/>
</dbReference>
<gene>
    <name evidence="6 8" type="primary">rsmI</name>
    <name evidence="8" type="ORF">ACFQ22_01230</name>
</gene>
<dbReference type="PIRSF" id="PIRSF005917">
    <property type="entry name" value="MTase_YraL"/>
    <property type="match status" value="1"/>
</dbReference>
<evidence type="ECO:0000256" key="4">
    <source>
        <dbReference type="ARBA" id="ARBA00022679"/>
    </source>
</evidence>
<dbReference type="GO" id="GO:0008168">
    <property type="term" value="F:methyltransferase activity"/>
    <property type="evidence" value="ECO:0007669"/>
    <property type="project" value="UniProtKB-KW"/>
</dbReference>
<proteinExistence type="inferred from homology"/>
<evidence type="ECO:0000256" key="3">
    <source>
        <dbReference type="ARBA" id="ARBA00022603"/>
    </source>
</evidence>
<dbReference type="InterPro" id="IPR035996">
    <property type="entry name" value="4pyrrol_Methylase_sf"/>
</dbReference>
<comment type="subcellular location">
    <subcellularLocation>
        <location evidence="6">Cytoplasm</location>
    </subcellularLocation>
</comment>
<dbReference type="NCBIfam" id="TIGR00096">
    <property type="entry name" value="16S rRNA (cytidine(1402)-2'-O)-methyltransferase"/>
    <property type="match status" value="1"/>
</dbReference>
<name>A0ABW3PFF8_9LACO</name>